<organism evidence="2 3">
    <name type="scientific">Streptomyces kasugaensis</name>
    <dbReference type="NCBI Taxonomy" id="1946"/>
    <lineage>
        <taxon>Bacteria</taxon>
        <taxon>Bacillati</taxon>
        <taxon>Actinomycetota</taxon>
        <taxon>Actinomycetes</taxon>
        <taxon>Kitasatosporales</taxon>
        <taxon>Streptomycetaceae</taxon>
        <taxon>Streptomyces</taxon>
    </lineage>
</organism>
<evidence type="ECO:0000256" key="1">
    <source>
        <dbReference type="SAM" id="MobiDB-lite"/>
    </source>
</evidence>
<keyword evidence="3" id="KW-1185">Reference proteome</keyword>
<protein>
    <submittedName>
        <fullName evidence="2">Uncharacterized protein</fullName>
    </submittedName>
</protein>
<name>A0A4V2JI64_STRKA</name>
<evidence type="ECO:0000313" key="3">
    <source>
        <dbReference type="Proteomes" id="UP000292452"/>
    </source>
</evidence>
<dbReference type="Proteomes" id="UP000292452">
    <property type="component" value="Unassembled WGS sequence"/>
</dbReference>
<proteinExistence type="predicted"/>
<dbReference type="AlphaFoldDB" id="A0A4V2JI64"/>
<dbReference type="RefSeq" id="WP_131124690.1">
    <property type="nucleotide sequence ID" value="NZ_SIXH01000233.1"/>
</dbReference>
<gene>
    <name evidence="2" type="ORF">EYS09_23075</name>
</gene>
<sequence length="61" mass="6332">RPKSDARGSGLERPTGAGGGWGPAQERRRAITGASLIALVRSGARFKNGVLVEWEEAGEAA</sequence>
<reference evidence="2 3" key="1">
    <citation type="submission" date="2019-02" db="EMBL/GenBank/DDBJ databases">
        <title>Draft Genome Sequence of Streptomyces sp. AM-2504, identified by 16S rRNA comparative analysis as a Streptomyces Kasugaensis strain.</title>
        <authorList>
            <person name="Napolioni V."/>
            <person name="Giuliodori A.M."/>
            <person name="Spurio R."/>
            <person name="Fabbretti A."/>
        </authorList>
    </citation>
    <scope>NUCLEOTIDE SEQUENCE [LARGE SCALE GENOMIC DNA]</scope>
    <source>
        <strain evidence="2 3">AM-2504</strain>
    </source>
</reference>
<feature type="non-terminal residue" evidence="2">
    <location>
        <position position="1"/>
    </location>
</feature>
<accession>A0A4V2JI64</accession>
<feature type="region of interest" description="Disordered" evidence="1">
    <location>
        <begin position="1"/>
        <end position="27"/>
    </location>
</feature>
<evidence type="ECO:0000313" key="2">
    <source>
        <dbReference type="EMBL" id="TBO57351.1"/>
    </source>
</evidence>
<dbReference type="EMBL" id="SIXH01000233">
    <property type="protein sequence ID" value="TBO57351.1"/>
    <property type="molecule type" value="Genomic_DNA"/>
</dbReference>
<comment type="caution">
    <text evidence="2">The sequence shown here is derived from an EMBL/GenBank/DDBJ whole genome shotgun (WGS) entry which is preliminary data.</text>
</comment>